<dbReference type="CDD" id="cd03416">
    <property type="entry name" value="CbiX_SirB_N"/>
    <property type="match status" value="1"/>
</dbReference>
<gene>
    <name evidence="3" type="ORF">MIZ03_2465</name>
</gene>
<evidence type="ECO:0000313" key="4">
    <source>
        <dbReference type="Proteomes" id="UP000824366"/>
    </source>
</evidence>
<evidence type="ECO:0008006" key="5">
    <source>
        <dbReference type="Google" id="ProtNLM"/>
    </source>
</evidence>
<organism evidence="3 4">
    <name type="scientific">Rhodoferax lithotrophicus</name>
    <dbReference type="NCBI Taxonomy" id="2798804"/>
    <lineage>
        <taxon>Bacteria</taxon>
        <taxon>Pseudomonadati</taxon>
        <taxon>Pseudomonadota</taxon>
        <taxon>Betaproteobacteria</taxon>
        <taxon>Burkholderiales</taxon>
        <taxon>Comamonadaceae</taxon>
        <taxon>Rhodoferax</taxon>
    </lineage>
</organism>
<dbReference type="PANTHER" id="PTHR33542:SF3">
    <property type="entry name" value="SIROHYDROCHLORIN FERROCHELATASE, CHLOROPLASTIC"/>
    <property type="match status" value="1"/>
</dbReference>
<dbReference type="InterPro" id="IPR050963">
    <property type="entry name" value="Sirohydro_Cobaltochel/CbiX"/>
</dbReference>
<sequence length="122" mass="13629">MNIHATILFGHGSRDPVWRKPIDSIAESMRQLSPESCVRCAFLELTLPDLASVTDELVNMDVTHITIVPMFLGVGRHAREDLPLLVNHLQQTYPAVTFVLRPSVGEDPRVIEMLAKLSLSEL</sequence>
<dbReference type="RefSeq" id="WP_223903615.1">
    <property type="nucleotide sequence ID" value="NZ_AP024238.1"/>
</dbReference>
<dbReference type="InterPro" id="IPR002762">
    <property type="entry name" value="CbiX-like"/>
</dbReference>
<dbReference type="SUPFAM" id="SSF53800">
    <property type="entry name" value="Chelatase"/>
    <property type="match status" value="1"/>
</dbReference>
<evidence type="ECO:0000256" key="1">
    <source>
        <dbReference type="ARBA" id="ARBA00022723"/>
    </source>
</evidence>
<keyword evidence="4" id="KW-1185">Reference proteome</keyword>
<dbReference type="Gene3D" id="3.40.50.1400">
    <property type="match status" value="1"/>
</dbReference>
<reference evidence="3 4" key="1">
    <citation type="journal article" date="2021" name="Microbiol. Spectr.">
        <title>A Single Bacterium Capable of Oxidation and Reduction of Iron at Circumneutral pH.</title>
        <authorList>
            <person name="Kato S."/>
            <person name="Ohkuma M."/>
        </authorList>
    </citation>
    <scope>NUCLEOTIDE SEQUENCE [LARGE SCALE GENOMIC DNA]</scope>
    <source>
        <strain evidence="3 4">MIZ03</strain>
    </source>
</reference>
<protein>
    <recommendedName>
        <fullName evidence="5">Cobalamin biosynthesis protein CbiX</fullName>
    </recommendedName>
</protein>
<evidence type="ECO:0000256" key="2">
    <source>
        <dbReference type="ARBA" id="ARBA00023239"/>
    </source>
</evidence>
<keyword evidence="1" id="KW-0479">Metal-binding</keyword>
<keyword evidence="2" id="KW-0456">Lyase</keyword>
<name>A0ABN6D9K4_9BURK</name>
<dbReference type="Proteomes" id="UP000824366">
    <property type="component" value="Chromosome"/>
</dbReference>
<dbReference type="PANTHER" id="PTHR33542">
    <property type="entry name" value="SIROHYDROCHLORIN FERROCHELATASE, CHLOROPLASTIC"/>
    <property type="match status" value="1"/>
</dbReference>
<dbReference type="EMBL" id="AP024238">
    <property type="protein sequence ID" value="BCO27576.1"/>
    <property type="molecule type" value="Genomic_DNA"/>
</dbReference>
<evidence type="ECO:0000313" key="3">
    <source>
        <dbReference type="EMBL" id="BCO27576.1"/>
    </source>
</evidence>
<dbReference type="Pfam" id="PF01903">
    <property type="entry name" value="CbiX"/>
    <property type="match status" value="1"/>
</dbReference>
<accession>A0ABN6D9K4</accession>
<proteinExistence type="predicted"/>